<dbReference type="KEGG" id="acab:QRX50_21230"/>
<keyword evidence="2 5" id="KW-0012">Acyltransferase</keyword>
<protein>
    <submittedName>
        <fullName evidence="5">Lysophospholipid acyltransferase family protein</fullName>
    </submittedName>
</protein>
<evidence type="ECO:0000256" key="1">
    <source>
        <dbReference type="ARBA" id="ARBA00022679"/>
    </source>
</evidence>
<dbReference type="PANTHER" id="PTHR10434:SF55">
    <property type="entry name" value="POSSIBLE ACYLTRANSFERASE"/>
    <property type="match status" value="1"/>
</dbReference>
<dbReference type="GO" id="GO:0003841">
    <property type="term" value="F:1-acylglycerol-3-phosphate O-acyltransferase activity"/>
    <property type="evidence" value="ECO:0007669"/>
    <property type="project" value="TreeGrafter"/>
</dbReference>
<keyword evidence="3" id="KW-0812">Transmembrane</keyword>
<dbReference type="GO" id="GO:0005886">
    <property type="term" value="C:plasma membrane"/>
    <property type="evidence" value="ECO:0007669"/>
    <property type="project" value="TreeGrafter"/>
</dbReference>
<evidence type="ECO:0000313" key="6">
    <source>
        <dbReference type="Proteomes" id="UP001236014"/>
    </source>
</evidence>
<dbReference type="InterPro" id="IPR002123">
    <property type="entry name" value="Plipid/glycerol_acylTrfase"/>
</dbReference>
<accession>A0A9Y2IPM3</accession>
<feature type="domain" description="Phospholipid/glycerol acyltransferase" evidence="4">
    <location>
        <begin position="73"/>
        <end position="191"/>
    </location>
</feature>
<evidence type="ECO:0000256" key="2">
    <source>
        <dbReference type="ARBA" id="ARBA00023315"/>
    </source>
</evidence>
<dbReference type="Pfam" id="PF01553">
    <property type="entry name" value="Acyltransferase"/>
    <property type="match status" value="1"/>
</dbReference>
<reference evidence="5 6" key="1">
    <citation type="submission" date="2023-06" db="EMBL/GenBank/DDBJ databases">
        <authorList>
            <person name="Oyuntsetseg B."/>
            <person name="Kim S.B."/>
        </authorList>
    </citation>
    <scope>NUCLEOTIDE SEQUENCE [LARGE SCALE GENOMIC DNA]</scope>
    <source>
        <strain evidence="5 6">2-15</strain>
    </source>
</reference>
<dbReference type="EMBL" id="CP127294">
    <property type="protein sequence ID" value="WIX83101.1"/>
    <property type="molecule type" value="Genomic_DNA"/>
</dbReference>
<gene>
    <name evidence="5" type="ORF">QRX50_21230</name>
</gene>
<feature type="transmembrane region" description="Helical" evidence="3">
    <location>
        <begin position="40"/>
        <end position="59"/>
    </location>
</feature>
<dbReference type="AlphaFoldDB" id="A0A9Y2IPM3"/>
<proteinExistence type="predicted"/>
<evidence type="ECO:0000256" key="3">
    <source>
        <dbReference type="SAM" id="Phobius"/>
    </source>
</evidence>
<keyword evidence="3" id="KW-0472">Membrane</keyword>
<keyword evidence="6" id="KW-1185">Reference proteome</keyword>
<dbReference type="CDD" id="cd07989">
    <property type="entry name" value="LPLAT_AGPAT-like"/>
    <property type="match status" value="1"/>
</dbReference>
<dbReference type="PANTHER" id="PTHR10434">
    <property type="entry name" value="1-ACYL-SN-GLYCEROL-3-PHOSPHATE ACYLTRANSFERASE"/>
    <property type="match status" value="1"/>
</dbReference>
<dbReference type="SMART" id="SM00563">
    <property type="entry name" value="PlsC"/>
    <property type="match status" value="1"/>
</dbReference>
<keyword evidence="1" id="KW-0808">Transferase</keyword>
<name>A0A9Y2IPM3_9PSEU</name>
<sequence length="261" mass="28375">MALRNRSRDRWTPLENEGELLTFRQMQAYGRRFARAGRGAWYSFAIEVVWQFLVLFSRFRVRGSRHIPASGGVLVASNHLSFADPTTLTAFCLAAGRVPRYLAKSSLWDLPVVGSVMRSGQHIPVYRGAPTAAGAYRDAVKAVDAGECVTIFPEATFSADPGGWPMKGKTGVARIALETGVPVVPVANWGTHHLLPAGAWFPHGIPRKTVELVAGPPVDLSDLRYGEPTREVLEEATARIMCAVTDLLAGIRGEEPPGDRA</sequence>
<dbReference type="GO" id="GO:0006654">
    <property type="term" value="P:phosphatidic acid biosynthetic process"/>
    <property type="evidence" value="ECO:0007669"/>
    <property type="project" value="TreeGrafter"/>
</dbReference>
<keyword evidence="3" id="KW-1133">Transmembrane helix</keyword>
<dbReference type="Proteomes" id="UP001236014">
    <property type="component" value="Chromosome"/>
</dbReference>
<dbReference type="SUPFAM" id="SSF69593">
    <property type="entry name" value="Glycerol-3-phosphate (1)-acyltransferase"/>
    <property type="match status" value="1"/>
</dbReference>
<evidence type="ECO:0000259" key="4">
    <source>
        <dbReference type="SMART" id="SM00563"/>
    </source>
</evidence>
<evidence type="ECO:0000313" key="5">
    <source>
        <dbReference type="EMBL" id="WIX83101.1"/>
    </source>
</evidence>
<organism evidence="5 6">
    <name type="scientific">Amycolatopsis carbonis</name>
    <dbReference type="NCBI Taxonomy" id="715471"/>
    <lineage>
        <taxon>Bacteria</taxon>
        <taxon>Bacillati</taxon>
        <taxon>Actinomycetota</taxon>
        <taxon>Actinomycetes</taxon>
        <taxon>Pseudonocardiales</taxon>
        <taxon>Pseudonocardiaceae</taxon>
        <taxon>Amycolatopsis</taxon>
    </lineage>
</organism>